<feature type="region of interest" description="Disordered" evidence="1">
    <location>
        <begin position="60"/>
        <end position="79"/>
    </location>
</feature>
<protein>
    <submittedName>
        <fullName evidence="2">Uncharacterized protein</fullName>
    </submittedName>
</protein>
<keyword evidence="3" id="KW-1185">Reference proteome</keyword>
<organism evidence="2 3">
    <name type="scientific">Cylindrotheca closterium</name>
    <dbReference type="NCBI Taxonomy" id="2856"/>
    <lineage>
        <taxon>Eukaryota</taxon>
        <taxon>Sar</taxon>
        <taxon>Stramenopiles</taxon>
        <taxon>Ochrophyta</taxon>
        <taxon>Bacillariophyta</taxon>
        <taxon>Bacillariophyceae</taxon>
        <taxon>Bacillariophycidae</taxon>
        <taxon>Bacillariales</taxon>
        <taxon>Bacillariaceae</taxon>
        <taxon>Cylindrotheca</taxon>
    </lineage>
</organism>
<dbReference type="AlphaFoldDB" id="A0AAD2FSX2"/>
<proteinExistence type="predicted"/>
<gene>
    <name evidence="2" type="ORF">CYCCA115_LOCUS13406</name>
</gene>
<sequence>MQQRHEVEDVVLGNQSWDDINKRLIAAAGLDVHCGNTGTPKRKKLAEALARKKLAEAEDVASKRKEEETKPSVIPDDLTPNEVKRRTGFDNLPKLLAYAMVVCDGSLDCLFATSSKLTWVEEWLFYFEFKYGRTAVRMQDFEKAYRSSEYPLRKVLKQKFSLENGTRNRWPMYATYKEDAKFRGEQWDFYFDRRSGERIVMHDATGIPLPCPSNAELQRALFSDYYGTTCAKAGVSNQLCGWMRGMPLMTGRITDSQMIKDSDVLVAQRKFSEADHSSDKPFNNVLDKGFRNTLDASMEGQRCMQPKYSKGDIQFTGKATLHSAIIAVIRSGNERAVQRCKMSWFLKRGCAYQLWDTHLLCDIWDTWTFQVNFMYDKFL</sequence>
<dbReference type="EMBL" id="CAKOGP040001801">
    <property type="protein sequence ID" value="CAJ1952137.1"/>
    <property type="molecule type" value="Genomic_DNA"/>
</dbReference>
<evidence type="ECO:0000256" key="1">
    <source>
        <dbReference type="SAM" id="MobiDB-lite"/>
    </source>
</evidence>
<name>A0AAD2FSX2_9STRA</name>
<feature type="compositionally biased region" description="Basic and acidic residues" evidence="1">
    <location>
        <begin position="60"/>
        <end position="70"/>
    </location>
</feature>
<accession>A0AAD2FSX2</accession>
<evidence type="ECO:0000313" key="3">
    <source>
        <dbReference type="Proteomes" id="UP001295423"/>
    </source>
</evidence>
<comment type="caution">
    <text evidence="2">The sequence shown here is derived from an EMBL/GenBank/DDBJ whole genome shotgun (WGS) entry which is preliminary data.</text>
</comment>
<reference evidence="2" key="1">
    <citation type="submission" date="2023-08" db="EMBL/GenBank/DDBJ databases">
        <authorList>
            <person name="Audoor S."/>
            <person name="Bilcke G."/>
        </authorList>
    </citation>
    <scope>NUCLEOTIDE SEQUENCE</scope>
</reference>
<evidence type="ECO:0000313" key="2">
    <source>
        <dbReference type="EMBL" id="CAJ1952137.1"/>
    </source>
</evidence>
<dbReference type="Proteomes" id="UP001295423">
    <property type="component" value="Unassembled WGS sequence"/>
</dbReference>